<keyword evidence="12" id="KW-1185">Reference proteome</keyword>
<proteinExistence type="predicted"/>
<evidence type="ECO:0000256" key="2">
    <source>
        <dbReference type="ARBA" id="ARBA00022737"/>
    </source>
</evidence>
<evidence type="ECO:0000259" key="10">
    <source>
        <dbReference type="PROSITE" id="PS50222"/>
    </source>
</evidence>
<evidence type="ECO:0000256" key="8">
    <source>
        <dbReference type="ARBA" id="ARBA00041736"/>
    </source>
</evidence>
<dbReference type="InterPro" id="IPR011992">
    <property type="entry name" value="EF-hand-dom_pair"/>
</dbReference>
<feature type="compositionally biased region" description="Basic and acidic residues" evidence="9">
    <location>
        <begin position="101"/>
        <end position="115"/>
    </location>
</feature>
<comment type="function">
    <text evidence="6">This calcium-binding protein is found in the basal body complexes (the functional homolog of the centrosome in animal cell). In mitotic cells it is specifically associated with the poles of the mitotic spindles at the sites of the duplicated basal body complexes.</text>
</comment>
<dbReference type="Proteomes" id="UP001190700">
    <property type="component" value="Unassembled WGS sequence"/>
</dbReference>
<evidence type="ECO:0000313" key="11">
    <source>
        <dbReference type="EMBL" id="KAK3272247.1"/>
    </source>
</evidence>
<dbReference type="PROSITE" id="PS00018">
    <property type="entry name" value="EF_HAND_1"/>
    <property type="match status" value="2"/>
</dbReference>
<evidence type="ECO:0000256" key="4">
    <source>
        <dbReference type="ARBA" id="ARBA00022837"/>
    </source>
</evidence>
<feature type="region of interest" description="Disordered" evidence="9">
    <location>
        <begin position="101"/>
        <end position="122"/>
    </location>
</feature>
<evidence type="ECO:0000313" key="12">
    <source>
        <dbReference type="Proteomes" id="UP001190700"/>
    </source>
</evidence>
<reference evidence="11 12" key="1">
    <citation type="journal article" date="2015" name="Genome Biol. Evol.">
        <title>Comparative Genomics of a Bacterivorous Green Alga Reveals Evolutionary Causalities and Consequences of Phago-Mixotrophic Mode of Nutrition.</title>
        <authorList>
            <person name="Burns J.A."/>
            <person name="Paasch A."/>
            <person name="Narechania A."/>
            <person name="Kim E."/>
        </authorList>
    </citation>
    <scope>NUCLEOTIDE SEQUENCE [LARGE SCALE GENOMIC DNA]</scope>
    <source>
        <strain evidence="11 12">PLY_AMNH</strain>
    </source>
</reference>
<dbReference type="PROSITE" id="PS50222">
    <property type="entry name" value="EF_HAND_2"/>
    <property type="match status" value="2"/>
</dbReference>
<gene>
    <name evidence="11" type="ORF">CYMTET_19447</name>
</gene>
<evidence type="ECO:0000256" key="1">
    <source>
        <dbReference type="ARBA" id="ARBA00022618"/>
    </source>
</evidence>
<dbReference type="AlphaFoldDB" id="A0AAE0G6K1"/>
<accession>A0AAE0G6K1</accession>
<dbReference type="InterPro" id="IPR002048">
    <property type="entry name" value="EF_hand_dom"/>
</dbReference>
<keyword evidence="3" id="KW-0498">Mitosis</keyword>
<keyword evidence="4" id="KW-0106">Calcium</keyword>
<evidence type="ECO:0000256" key="9">
    <source>
        <dbReference type="SAM" id="MobiDB-lite"/>
    </source>
</evidence>
<keyword evidence="1" id="KW-0132">Cell division</keyword>
<dbReference type="Pfam" id="PF13499">
    <property type="entry name" value="EF-hand_7"/>
    <property type="match status" value="1"/>
</dbReference>
<dbReference type="InterPro" id="IPR018247">
    <property type="entry name" value="EF_Hand_1_Ca_BS"/>
</dbReference>
<dbReference type="PANTHER" id="PTHR23048">
    <property type="entry name" value="MYOSIN LIGHT CHAIN 1, 3"/>
    <property type="match status" value="1"/>
</dbReference>
<keyword evidence="2" id="KW-0677">Repeat</keyword>
<dbReference type="GO" id="GO:0005509">
    <property type="term" value="F:calcium ion binding"/>
    <property type="evidence" value="ECO:0007669"/>
    <property type="project" value="InterPro"/>
</dbReference>
<comment type="caution">
    <text evidence="11">The sequence shown here is derived from an EMBL/GenBank/DDBJ whole genome shotgun (WGS) entry which is preliminary data.</text>
</comment>
<dbReference type="SUPFAM" id="SSF47473">
    <property type="entry name" value="EF-hand"/>
    <property type="match status" value="1"/>
</dbReference>
<evidence type="ECO:0000256" key="3">
    <source>
        <dbReference type="ARBA" id="ARBA00022776"/>
    </source>
</evidence>
<dbReference type="GO" id="GO:0016460">
    <property type="term" value="C:myosin II complex"/>
    <property type="evidence" value="ECO:0007669"/>
    <property type="project" value="TreeGrafter"/>
</dbReference>
<evidence type="ECO:0000256" key="5">
    <source>
        <dbReference type="ARBA" id="ARBA00023306"/>
    </source>
</evidence>
<keyword evidence="5" id="KW-0131">Cell cycle</keyword>
<evidence type="ECO:0000256" key="7">
    <source>
        <dbReference type="ARBA" id="ARBA00039772"/>
    </source>
</evidence>
<organism evidence="11 12">
    <name type="scientific">Cymbomonas tetramitiformis</name>
    <dbReference type="NCBI Taxonomy" id="36881"/>
    <lineage>
        <taxon>Eukaryota</taxon>
        <taxon>Viridiplantae</taxon>
        <taxon>Chlorophyta</taxon>
        <taxon>Pyramimonadophyceae</taxon>
        <taxon>Pyramimonadales</taxon>
        <taxon>Pyramimonadaceae</taxon>
        <taxon>Cymbomonas</taxon>
    </lineage>
</organism>
<dbReference type="GO" id="GO:0051301">
    <property type="term" value="P:cell division"/>
    <property type="evidence" value="ECO:0007669"/>
    <property type="project" value="UniProtKB-KW"/>
</dbReference>
<dbReference type="Gene3D" id="1.10.238.10">
    <property type="entry name" value="EF-hand"/>
    <property type="match status" value="1"/>
</dbReference>
<evidence type="ECO:0000256" key="6">
    <source>
        <dbReference type="ARBA" id="ARBA00037153"/>
    </source>
</evidence>
<sequence>MKLKNCPFNVANSIEAWLRSHGKSIRPELSSEQKADLEECFDLIDADGSGAIDVDELNTAFKVLGLKMKRKDIEKLMNDVDADGSGEVEYEEFVEIMTTTLEKRSKRDDPEDAGDRGAASPAPLPFELLATAYRRKKLLEAVMGGDRQQRNRMSAKAARAIHAAEEREREVAELETLAKLVPKPQPKKSRVLLQRVLTQNKGKASASLDLGAGES</sequence>
<name>A0AAE0G6K1_9CHLO</name>
<dbReference type="InterPro" id="IPR050230">
    <property type="entry name" value="CALM/Myosin/TropC-like"/>
</dbReference>
<feature type="domain" description="EF-hand" evidence="10">
    <location>
        <begin position="68"/>
        <end position="103"/>
    </location>
</feature>
<dbReference type="CDD" id="cd00051">
    <property type="entry name" value="EFh"/>
    <property type="match status" value="1"/>
</dbReference>
<dbReference type="SMART" id="SM00054">
    <property type="entry name" value="EFh"/>
    <property type="match status" value="2"/>
</dbReference>
<dbReference type="FunFam" id="1.10.238.10:FF:000178">
    <property type="entry name" value="Calmodulin-2 A"/>
    <property type="match status" value="1"/>
</dbReference>
<dbReference type="EMBL" id="LGRX02009076">
    <property type="protein sequence ID" value="KAK3272247.1"/>
    <property type="molecule type" value="Genomic_DNA"/>
</dbReference>
<protein>
    <recommendedName>
        <fullName evidence="7">Caltractin</fullName>
    </recommendedName>
    <alternativeName>
        <fullName evidence="8">Centrin</fullName>
    </alternativeName>
</protein>
<feature type="domain" description="EF-hand" evidence="10">
    <location>
        <begin position="32"/>
        <end position="67"/>
    </location>
</feature>
<dbReference type="PANTHER" id="PTHR23048:SF59">
    <property type="entry name" value="EF-HAND SUPERFAMILY PROTEIN"/>
    <property type="match status" value="1"/>
</dbReference>